<dbReference type="CDD" id="cd03013">
    <property type="entry name" value="PRX5_like"/>
    <property type="match status" value="1"/>
</dbReference>
<proteinExistence type="inferred from homology"/>
<protein>
    <recommendedName>
        <fullName evidence="4">Glutathione-dependent peroxiredoxin</fullName>
        <ecNumber evidence="4">1.11.1.27</ecNumber>
    </recommendedName>
</protein>
<dbReference type="Pfam" id="PF08534">
    <property type="entry name" value="Redoxin"/>
    <property type="match status" value="1"/>
</dbReference>
<dbReference type="GO" id="GO:0045454">
    <property type="term" value="P:cell redox homeostasis"/>
    <property type="evidence" value="ECO:0007669"/>
    <property type="project" value="TreeGrafter"/>
</dbReference>
<dbReference type="Gene3D" id="3.40.30.10">
    <property type="entry name" value="Glutaredoxin"/>
    <property type="match status" value="1"/>
</dbReference>
<dbReference type="GO" id="GO:0005737">
    <property type="term" value="C:cytoplasm"/>
    <property type="evidence" value="ECO:0007669"/>
    <property type="project" value="TreeGrafter"/>
</dbReference>
<dbReference type="GO" id="GO:0008379">
    <property type="term" value="F:thioredoxin peroxidase activity"/>
    <property type="evidence" value="ECO:0007669"/>
    <property type="project" value="InterPro"/>
</dbReference>
<keyword evidence="2 4" id="KW-0560">Oxidoreductase</keyword>
<feature type="region of interest" description="Disordered" evidence="5">
    <location>
        <begin position="1"/>
        <end position="27"/>
    </location>
</feature>
<dbReference type="PANTHER" id="PTHR10430">
    <property type="entry name" value="PEROXIREDOXIN"/>
    <property type="match status" value="1"/>
</dbReference>
<dbReference type="EMBL" id="FOJO01000001">
    <property type="protein sequence ID" value="SFA38623.1"/>
    <property type="molecule type" value="Genomic_DNA"/>
</dbReference>
<dbReference type="InterPro" id="IPR036249">
    <property type="entry name" value="Thioredoxin-like_sf"/>
</dbReference>
<evidence type="ECO:0000313" key="8">
    <source>
        <dbReference type="Proteomes" id="UP000182312"/>
    </source>
</evidence>
<evidence type="ECO:0000313" key="7">
    <source>
        <dbReference type="EMBL" id="SFA38623.1"/>
    </source>
</evidence>
<keyword evidence="4" id="KW-0676">Redox-active center</keyword>
<dbReference type="GO" id="GO:0034599">
    <property type="term" value="P:cellular response to oxidative stress"/>
    <property type="evidence" value="ECO:0007669"/>
    <property type="project" value="InterPro"/>
</dbReference>
<keyword evidence="1 4" id="KW-0575">Peroxidase</keyword>
<comment type="similarity">
    <text evidence="4">Belongs to the peroxiredoxin family. Prx5 subfamily.</text>
</comment>
<dbReference type="Proteomes" id="UP000182312">
    <property type="component" value="Unassembled WGS sequence"/>
</dbReference>
<organism evidence="7 8">
    <name type="scientific">Paracoccus halophilus</name>
    <dbReference type="NCBI Taxonomy" id="376733"/>
    <lineage>
        <taxon>Bacteria</taxon>
        <taxon>Pseudomonadati</taxon>
        <taxon>Pseudomonadota</taxon>
        <taxon>Alphaproteobacteria</taxon>
        <taxon>Rhodobacterales</taxon>
        <taxon>Paracoccaceae</taxon>
        <taxon>Paracoccus</taxon>
    </lineage>
</organism>
<comment type="catalytic activity">
    <reaction evidence="4">
        <text>a hydroperoxide + 2 glutathione = an alcohol + glutathione disulfide + H2O</text>
        <dbReference type="Rhea" id="RHEA:62632"/>
        <dbReference type="ChEBI" id="CHEBI:15377"/>
        <dbReference type="ChEBI" id="CHEBI:30879"/>
        <dbReference type="ChEBI" id="CHEBI:35924"/>
        <dbReference type="ChEBI" id="CHEBI:57925"/>
        <dbReference type="ChEBI" id="CHEBI:58297"/>
        <dbReference type="EC" id="1.11.1.27"/>
    </reaction>
</comment>
<feature type="domain" description="Thioredoxin" evidence="6">
    <location>
        <begin position="23"/>
        <end position="200"/>
    </location>
</feature>
<dbReference type="InterPro" id="IPR037944">
    <property type="entry name" value="PRX5-like"/>
</dbReference>
<reference evidence="7 8" key="1">
    <citation type="submission" date="2016-10" db="EMBL/GenBank/DDBJ databases">
        <authorList>
            <person name="de Groot N.N."/>
        </authorList>
    </citation>
    <scope>NUCLEOTIDE SEQUENCE [LARGE SCALE GENOMIC DNA]</scope>
    <source>
        <strain evidence="7 8">CGMCC 1.6117</strain>
    </source>
</reference>
<evidence type="ECO:0000256" key="3">
    <source>
        <dbReference type="PIRSR" id="PIRSR637944-1"/>
    </source>
</evidence>
<dbReference type="SUPFAM" id="SSF52833">
    <property type="entry name" value="Thioredoxin-like"/>
    <property type="match status" value="1"/>
</dbReference>
<dbReference type="InterPro" id="IPR013740">
    <property type="entry name" value="Redoxin"/>
</dbReference>
<keyword evidence="4" id="KW-0049">Antioxidant</keyword>
<sequence>MGPMPQRSIDKWEEPMSDEDEKMKQGDLLPEVTFQTRVRDESLGGSNPYRWQPVTTADYFKGKRVVLFSLPGAFTPTCSTYQLPGFEKAAAEMADLGIDAIYCMSVNDSFVMNQWARSQNLNNVKVIPDGSGEFTDRVGMLVRKDNLGFGARSWRYAAIINDGRVEAWFEEPGRVDNCPEDPYGASSPESVLEWLRANPSRAAA</sequence>
<dbReference type="InterPro" id="IPR013766">
    <property type="entry name" value="Thioredoxin_domain"/>
</dbReference>
<feature type="active site" description="Cysteine sulfenic acid (-SOH) intermediate" evidence="3">
    <location>
        <position position="78"/>
    </location>
</feature>
<name>A0A1I0SGQ7_9RHOB</name>
<evidence type="ECO:0000256" key="2">
    <source>
        <dbReference type="ARBA" id="ARBA00023002"/>
    </source>
</evidence>
<gene>
    <name evidence="7" type="ORF">SAMN04487972_101160</name>
</gene>
<dbReference type="GO" id="GO:0042744">
    <property type="term" value="P:hydrogen peroxide catabolic process"/>
    <property type="evidence" value="ECO:0007669"/>
    <property type="project" value="TreeGrafter"/>
</dbReference>
<dbReference type="AlphaFoldDB" id="A0A1I0SGQ7"/>
<evidence type="ECO:0000256" key="1">
    <source>
        <dbReference type="ARBA" id="ARBA00022559"/>
    </source>
</evidence>
<dbReference type="PROSITE" id="PS51352">
    <property type="entry name" value="THIOREDOXIN_2"/>
    <property type="match status" value="1"/>
</dbReference>
<comment type="function">
    <text evidence="4">Thiol-specific peroxidase that catalyzes the reduction of hydrogen peroxide and organic hydroperoxides to water and alcohols, respectively. Plays a role in cell protection against oxidative stress by detoxifying peroxides.</text>
</comment>
<evidence type="ECO:0000256" key="5">
    <source>
        <dbReference type="SAM" id="MobiDB-lite"/>
    </source>
</evidence>
<accession>A0A1I0SGQ7</accession>
<evidence type="ECO:0000259" key="6">
    <source>
        <dbReference type="PROSITE" id="PS51352"/>
    </source>
</evidence>
<dbReference type="EC" id="1.11.1.27" evidence="4"/>
<dbReference type="PANTHER" id="PTHR10430:SF16">
    <property type="entry name" value="PEROXIREDOXIN-5, MITOCHONDRIAL"/>
    <property type="match status" value="1"/>
</dbReference>
<evidence type="ECO:0000256" key="4">
    <source>
        <dbReference type="RuleBase" id="RU366011"/>
    </source>
</evidence>